<keyword evidence="7" id="KW-0812">Transmembrane</keyword>
<dbReference type="GO" id="GO:0004252">
    <property type="term" value="F:serine-type endopeptidase activity"/>
    <property type="evidence" value="ECO:0007669"/>
    <property type="project" value="InterPro"/>
</dbReference>
<dbReference type="CDD" id="cd00190">
    <property type="entry name" value="Tryp_SPc"/>
    <property type="match status" value="1"/>
</dbReference>
<evidence type="ECO:0000256" key="5">
    <source>
        <dbReference type="ARBA" id="ARBA00076468"/>
    </source>
</evidence>
<gene>
    <name evidence="9" type="ORF">FWK35_00029006</name>
</gene>
<feature type="compositionally biased region" description="Basic and acidic residues" evidence="6">
    <location>
        <begin position="219"/>
        <end position="257"/>
    </location>
</feature>
<keyword evidence="7" id="KW-0472">Membrane</keyword>
<dbReference type="Pfam" id="PF00089">
    <property type="entry name" value="Trypsin"/>
    <property type="match status" value="1"/>
</dbReference>
<dbReference type="Proteomes" id="UP000478052">
    <property type="component" value="Unassembled WGS sequence"/>
</dbReference>
<evidence type="ECO:0000256" key="3">
    <source>
        <dbReference type="ARBA" id="ARBA00023157"/>
    </source>
</evidence>
<keyword evidence="3" id="KW-1015">Disulfide bond</keyword>
<dbReference type="PROSITE" id="PS50240">
    <property type="entry name" value="TRYPSIN_DOM"/>
    <property type="match status" value="1"/>
</dbReference>
<dbReference type="Pfam" id="PF18322">
    <property type="entry name" value="CLIP_1"/>
    <property type="match status" value="1"/>
</dbReference>
<dbReference type="InterPro" id="IPR001254">
    <property type="entry name" value="Trypsin_dom"/>
</dbReference>
<name>A0A6G0YV22_APHCR</name>
<evidence type="ECO:0000256" key="4">
    <source>
        <dbReference type="ARBA" id="ARBA00068096"/>
    </source>
</evidence>
<dbReference type="FunFam" id="2.40.10.10:FF:000038">
    <property type="entry name" value="Serine protease"/>
    <property type="match status" value="1"/>
</dbReference>
<proteinExistence type="predicted"/>
<dbReference type="InterPro" id="IPR001314">
    <property type="entry name" value="Peptidase_S1A"/>
</dbReference>
<dbReference type="PRINTS" id="PR00722">
    <property type="entry name" value="CHYMOTRYPSIN"/>
</dbReference>
<dbReference type="GO" id="GO:0005576">
    <property type="term" value="C:extracellular region"/>
    <property type="evidence" value="ECO:0007669"/>
    <property type="project" value="UniProtKB-SubCell"/>
</dbReference>
<feature type="compositionally biased region" description="Basic and acidic residues" evidence="6">
    <location>
        <begin position="167"/>
        <end position="212"/>
    </location>
</feature>
<dbReference type="EMBL" id="VUJU01002334">
    <property type="protein sequence ID" value="KAF0761641.1"/>
    <property type="molecule type" value="Genomic_DNA"/>
</dbReference>
<keyword evidence="10" id="KW-1185">Reference proteome</keyword>
<evidence type="ECO:0000313" key="10">
    <source>
        <dbReference type="Proteomes" id="UP000478052"/>
    </source>
</evidence>
<sequence>MVIFDNGSQNYTMHILSLILFIGMVSSSIIGSISITKTIGFLASELQSTTENKLTTVLESSTLTNENDDDDCICTPYHKCKSYKAAPDGNELIDVRINVAPCQSYFDVCCNDTRITSTEKYESNIPDTTPTNCYCLGPEDYSKEPNIDQIDVTQKQPSYTETPFDGHTGDHTKETYVSHNEDNTKKPYDGQTGDHIKETYGSHNEDNTKKPYDGQANEYPKKTSEGPKEDYTKKPFDGHTEDYTKETHVSHNEDNTKKPYGGQANEYPKQTSESPKEDYTKKPFDGHTGDHTKETYVSHNEDNTKKPYDGHTGDHTKETYVNHNEDNTKKPYESQTEEYTKNPYDHPKEDYSKNPHDGQSGYTTKEPSVDNTYEVTDKSNNPEHIISTEPDKTSYDHHHVKHKCGTWNKYGAGFRIGNTPDGESQFGEFPSMVAIFKEELSKDGEKKLVMNCGGSLIEKDVILTAAHCVIKKDISTLVVRAGEWDLKTEKELLSHQDRRVSKVVTHPDYYAGGLYNDVALIFTENPFSLQDNIQLICLPSSNDMFIHDTCYSSGWGKTVSYNNYTIVKKTESGKIKEFGQYQVSILKKVELPIVPRSKCMDLLRTTRLGPKFVLHDSFICAGGIEGKDTCKGDGGSPLMCPYKDDPDHLVQVGIVAWGINCGLADIPAAYVNVAGFVYWIKNEIEKKGY</sequence>
<evidence type="ECO:0000256" key="6">
    <source>
        <dbReference type="SAM" id="MobiDB-lite"/>
    </source>
</evidence>
<feature type="transmembrane region" description="Helical" evidence="7">
    <location>
        <begin position="12"/>
        <end position="35"/>
    </location>
</feature>
<dbReference type="InterPro" id="IPR018114">
    <property type="entry name" value="TRYPSIN_HIS"/>
</dbReference>
<comment type="subcellular location">
    <subcellularLocation>
        <location evidence="1">Secreted</location>
    </subcellularLocation>
</comment>
<dbReference type="GO" id="GO:0006508">
    <property type="term" value="P:proteolysis"/>
    <property type="evidence" value="ECO:0007669"/>
    <property type="project" value="InterPro"/>
</dbReference>
<dbReference type="InterPro" id="IPR043504">
    <property type="entry name" value="Peptidase_S1_PA_chymotrypsin"/>
</dbReference>
<dbReference type="OrthoDB" id="6261922at2759"/>
<dbReference type="PANTHER" id="PTHR24258">
    <property type="entry name" value="SERINE PROTEASE-RELATED"/>
    <property type="match status" value="1"/>
</dbReference>
<evidence type="ECO:0000256" key="1">
    <source>
        <dbReference type="ARBA" id="ARBA00004613"/>
    </source>
</evidence>
<dbReference type="Gene3D" id="2.40.10.10">
    <property type="entry name" value="Trypsin-like serine proteases"/>
    <property type="match status" value="2"/>
</dbReference>
<evidence type="ECO:0000256" key="7">
    <source>
        <dbReference type="SAM" id="Phobius"/>
    </source>
</evidence>
<evidence type="ECO:0000256" key="2">
    <source>
        <dbReference type="ARBA" id="ARBA00022525"/>
    </source>
</evidence>
<dbReference type="PANTHER" id="PTHR24258:SF129">
    <property type="entry name" value="LP15124P-RELATED"/>
    <property type="match status" value="1"/>
</dbReference>
<feature type="domain" description="Peptidase S1" evidence="8">
    <location>
        <begin position="415"/>
        <end position="685"/>
    </location>
</feature>
<protein>
    <recommendedName>
        <fullName evidence="4">Phenoloxidase-activating factor 2</fullName>
    </recommendedName>
    <alternativeName>
        <fullName evidence="5">Prophenoloxidase-activating factor II</fullName>
    </alternativeName>
</protein>
<evidence type="ECO:0000313" key="9">
    <source>
        <dbReference type="EMBL" id="KAF0761641.1"/>
    </source>
</evidence>
<organism evidence="9 10">
    <name type="scientific">Aphis craccivora</name>
    <name type="common">Cowpea aphid</name>
    <dbReference type="NCBI Taxonomy" id="307492"/>
    <lineage>
        <taxon>Eukaryota</taxon>
        <taxon>Metazoa</taxon>
        <taxon>Ecdysozoa</taxon>
        <taxon>Arthropoda</taxon>
        <taxon>Hexapoda</taxon>
        <taxon>Insecta</taxon>
        <taxon>Pterygota</taxon>
        <taxon>Neoptera</taxon>
        <taxon>Paraneoptera</taxon>
        <taxon>Hemiptera</taxon>
        <taxon>Sternorrhyncha</taxon>
        <taxon>Aphidomorpha</taxon>
        <taxon>Aphidoidea</taxon>
        <taxon>Aphididae</taxon>
        <taxon>Aphidini</taxon>
        <taxon>Aphis</taxon>
        <taxon>Aphis</taxon>
    </lineage>
</organism>
<keyword evidence="2" id="KW-0964">Secreted</keyword>
<comment type="caution">
    <text evidence="9">The sequence shown here is derived from an EMBL/GenBank/DDBJ whole genome shotgun (WGS) entry which is preliminary data.</text>
</comment>
<feature type="compositionally biased region" description="Basic and acidic residues" evidence="6">
    <location>
        <begin position="274"/>
        <end position="356"/>
    </location>
</feature>
<evidence type="ECO:0000259" key="8">
    <source>
        <dbReference type="PROSITE" id="PS50240"/>
    </source>
</evidence>
<dbReference type="InterPro" id="IPR009003">
    <property type="entry name" value="Peptidase_S1_PA"/>
</dbReference>
<reference evidence="9 10" key="1">
    <citation type="submission" date="2019-08" db="EMBL/GenBank/DDBJ databases">
        <title>Whole genome of Aphis craccivora.</title>
        <authorList>
            <person name="Voronova N.V."/>
            <person name="Shulinski R.S."/>
            <person name="Bandarenka Y.V."/>
            <person name="Zhorov D.G."/>
            <person name="Warner D."/>
        </authorList>
    </citation>
    <scope>NUCLEOTIDE SEQUENCE [LARGE SCALE GENOMIC DNA]</scope>
    <source>
        <strain evidence="9">180601</strain>
        <tissue evidence="9">Whole Body</tissue>
    </source>
</reference>
<dbReference type="InterPro" id="IPR041515">
    <property type="entry name" value="PPAF-2-like_Clip"/>
</dbReference>
<keyword evidence="7" id="KW-1133">Transmembrane helix</keyword>
<dbReference type="SUPFAM" id="SSF50494">
    <property type="entry name" value="Trypsin-like serine proteases"/>
    <property type="match status" value="1"/>
</dbReference>
<dbReference type="SMART" id="SM00020">
    <property type="entry name" value="Tryp_SPc"/>
    <property type="match status" value="1"/>
</dbReference>
<dbReference type="AlphaFoldDB" id="A0A6G0YV22"/>
<feature type="region of interest" description="Disordered" evidence="6">
    <location>
        <begin position="154"/>
        <end position="397"/>
    </location>
</feature>
<accession>A0A6G0YV22</accession>
<dbReference type="PROSITE" id="PS00134">
    <property type="entry name" value="TRYPSIN_HIS"/>
    <property type="match status" value="1"/>
</dbReference>
<feature type="compositionally biased region" description="Polar residues" evidence="6">
    <location>
        <begin position="360"/>
        <end position="374"/>
    </location>
</feature>